<evidence type="ECO:0000259" key="13">
    <source>
        <dbReference type="Pfam" id="PF16886"/>
    </source>
</evidence>
<dbReference type="CDD" id="cd18111">
    <property type="entry name" value="ATP-synt_V_A-type_alpha_C"/>
    <property type="match status" value="1"/>
</dbReference>
<sequence length="567" mass="62969">MDMSKLPKIRDEERESQFGYVHGVSGPVVTATAMAGAAMYELVRVGHSELVGEIIRLEGKPLSVELGPGIMGSIFDGIQRPLKDINDITQSIYIPRGVNIGALNRDTKWEFSPSKSLRVGSHITGGDIYGLVYENSLIKHKIMLPPKNRGTVTYVAPPGNYDVSDVVMELEFEGVKEKFTMVQVWPVRQVRPVTEKLPANHPLLTGQRVLDALFPCVQGGTTAIPGAFGCGKTVISQSLSKYSNSDVIIYVGCGERGNEMSEVLRDFPELTMEVDGKTESIMKRTALVANTSNMPVAAREASIYTEALREISGRLAEMPADSGYPAYLGARLASFYERAGRVKCLGNPEREGSVSIVGAVSPPGGDFSDPVTSATLGIVQVFWGLDKKLAQRKHFPSVNWLISYSKYTRALDEYYDKHFPEFVPLRTKAKEILQEEEDLAEIVQLVGKASLAETDKITLEVAKLIKDDFLQQNGYTPYDRFCPFYKTVGILSNMIAFYDMARHAVETTAQSDNKITWAMIREHMGEILYRISSMKFKDPVKDGEPKIKAEYAQLLEDMQNAFRTLEE</sequence>
<accession>A0AAW0MIK8</accession>
<protein>
    <recommendedName>
        <fullName evidence="2">H(+)-transporting two-sector ATPase</fullName>
        <ecNumber evidence="2">7.1.2.2</ecNumber>
    </recommendedName>
</protein>
<evidence type="ECO:0000259" key="11">
    <source>
        <dbReference type="Pfam" id="PF00006"/>
    </source>
</evidence>
<dbReference type="Gene3D" id="3.40.50.300">
    <property type="entry name" value="P-loop containing nucleotide triphosphate hydrolases"/>
    <property type="match status" value="2"/>
</dbReference>
<dbReference type="Pfam" id="PF00006">
    <property type="entry name" value="ATP-synt_ab"/>
    <property type="match status" value="1"/>
</dbReference>
<dbReference type="EMBL" id="JBBPFD010000388">
    <property type="protein sequence ID" value="KAK7879014.1"/>
    <property type="molecule type" value="Genomic_DNA"/>
</dbReference>
<dbReference type="GO" id="GO:0005765">
    <property type="term" value="C:lysosomal membrane"/>
    <property type="evidence" value="ECO:0007669"/>
    <property type="project" value="TreeGrafter"/>
</dbReference>
<keyword evidence="5" id="KW-0375">Hydrogen ion transport</keyword>
<evidence type="ECO:0000256" key="4">
    <source>
        <dbReference type="ARBA" id="ARBA00022741"/>
    </source>
</evidence>
<feature type="domain" description="ATPase F1/V1/A1 complex alpha/beta subunit N-terminal" evidence="12">
    <location>
        <begin position="22"/>
        <end position="59"/>
    </location>
</feature>
<dbReference type="EC" id="7.1.2.2" evidence="2"/>
<dbReference type="GO" id="GO:0046961">
    <property type="term" value="F:proton-transporting ATPase activity, rotational mechanism"/>
    <property type="evidence" value="ECO:0007669"/>
    <property type="project" value="InterPro"/>
</dbReference>
<feature type="domain" description="ATP synthase A/B type C-terminal" evidence="14">
    <location>
        <begin position="413"/>
        <end position="512"/>
    </location>
</feature>
<evidence type="ECO:0000259" key="14">
    <source>
        <dbReference type="Pfam" id="PF22919"/>
    </source>
</evidence>
<keyword evidence="3" id="KW-0813">Transport</keyword>
<evidence type="ECO:0000256" key="9">
    <source>
        <dbReference type="ARBA" id="ARBA00046187"/>
    </source>
</evidence>
<comment type="function">
    <text evidence="9">Catalytic subunit of the V1 complex of vacuolar(H+)-ATPase (V-ATPase), a multisubunit enzyme composed of a peripheral complex (V1) that hydrolyzes ATP and a membrane integral complex (V0) that translocates protons. V-ATPase is responsible for acidifying and maintaining the pH of intracellular compartments and in some cell types, is targeted to the plasma membrane, where it is responsible for acidifying the extracellular environment. In aerobic conditions, involved in intracellular iron homeostasis, thus triggering the activity of Fe(2+) prolyl hydroxylase (PHD) enzymes, and leading to HIF1A hydroxylation and subsequent proteasomal degradation. May play a role in neurite development and synaptic connectivity.</text>
</comment>
<gene>
    <name evidence="15" type="ORF">WMY93_030767</name>
</gene>
<dbReference type="InterPro" id="IPR024034">
    <property type="entry name" value="ATPase_F1/V1_b/a_C"/>
</dbReference>
<evidence type="ECO:0000256" key="5">
    <source>
        <dbReference type="ARBA" id="ARBA00022781"/>
    </source>
</evidence>
<name>A0AAW0MIK8_9GOBI</name>
<proteinExistence type="inferred from homology"/>
<dbReference type="InterPro" id="IPR031686">
    <property type="entry name" value="ATP-synth_a_Xtn"/>
</dbReference>
<dbReference type="Pfam" id="PF22919">
    <property type="entry name" value="ATP-synt_VA_C"/>
    <property type="match status" value="1"/>
</dbReference>
<dbReference type="FunFam" id="1.10.1140.10:FF:000002">
    <property type="entry name" value="V-type proton ATPase catalytic subunit A"/>
    <property type="match status" value="1"/>
</dbReference>
<evidence type="ECO:0000313" key="15">
    <source>
        <dbReference type="EMBL" id="KAK7879014.1"/>
    </source>
</evidence>
<evidence type="ECO:0000256" key="1">
    <source>
        <dbReference type="ARBA" id="ARBA00008936"/>
    </source>
</evidence>
<dbReference type="Pfam" id="PF16886">
    <property type="entry name" value="ATP-synt_ab_Xtn"/>
    <property type="match status" value="1"/>
</dbReference>
<dbReference type="GO" id="GO:0046034">
    <property type="term" value="P:ATP metabolic process"/>
    <property type="evidence" value="ECO:0007669"/>
    <property type="project" value="InterPro"/>
</dbReference>
<keyword evidence="4" id="KW-0547">Nucleotide-binding</keyword>
<dbReference type="PROSITE" id="PS00152">
    <property type="entry name" value="ATPASE_ALPHA_BETA"/>
    <property type="match status" value="1"/>
</dbReference>
<keyword evidence="16" id="KW-1185">Reference proteome</keyword>
<dbReference type="InterPro" id="IPR036121">
    <property type="entry name" value="ATPase_F1/V1/A1_a/bsu_N_sf"/>
</dbReference>
<comment type="caution">
    <text evidence="15">The sequence shown here is derived from an EMBL/GenBank/DDBJ whole genome shotgun (WGS) entry which is preliminary data.</text>
</comment>
<feature type="domain" description="ATPsynthase alpha/beta subunit barrel-sandwich" evidence="13">
    <location>
        <begin position="102"/>
        <end position="188"/>
    </location>
</feature>
<dbReference type="SUPFAM" id="SSF50615">
    <property type="entry name" value="N-terminal domain of alpha and beta subunits of F1 ATP synthase"/>
    <property type="match status" value="1"/>
</dbReference>
<dbReference type="InterPro" id="IPR004100">
    <property type="entry name" value="ATPase_F1/V1/A1_a/bsu_N"/>
</dbReference>
<evidence type="ECO:0000313" key="16">
    <source>
        <dbReference type="Proteomes" id="UP001460270"/>
    </source>
</evidence>
<dbReference type="InterPro" id="IPR027417">
    <property type="entry name" value="P-loop_NTPase"/>
</dbReference>
<dbReference type="SUPFAM" id="SSF47917">
    <property type="entry name" value="C-terminal domain of alpha and beta subunits of F1 ATP synthase"/>
    <property type="match status" value="1"/>
</dbReference>
<dbReference type="PANTHER" id="PTHR43607">
    <property type="entry name" value="V-TYPE PROTON ATPASE CATALYTIC SUBUNIT A"/>
    <property type="match status" value="1"/>
</dbReference>
<dbReference type="PANTHER" id="PTHR43607:SF1">
    <property type="entry name" value="H(+)-TRANSPORTING TWO-SECTOR ATPASE"/>
    <property type="match status" value="1"/>
</dbReference>
<evidence type="ECO:0000256" key="2">
    <source>
        <dbReference type="ARBA" id="ARBA00012473"/>
    </source>
</evidence>
<dbReference type="SUPFAM" id="SSF52540">
    <property type="entry name" value="P-loop containing nucleoside triphosphate hydrolases"/>
    <property type="match status" value="1"/>
</dbReference>
<evidence type="ECO:0000256" key="7">
    <source>
        <dbReference type="ARBA" id="ARBA00022967"/>
    </source>
</evidence>
<dbReference type="InterPro" id="IPR023366">
    <property type="entry name" value="ATP_synth_asu-like_sf"/>
</dbReference>
<keyword evidence="8" id="KW-0406">Ion transport</keyword>
<keyword evidence="6" id="KW-0067">ATP-binding</keyword>
<dbReference type="InterPro" id="IPR000194">
    <property type="entry name" value="ATPase_F1/V1/A1_a/bsu_nucl-bd"/>
</dbReference>
<dbReference type="GO" id="GO:0005524">
    <property type="term" value="F:ATP binding"/>
    <property type="evidence" value="ECO:0007669"/>
    <property type="project" value="UniProtKB-KW"/>
</dbReference>
<dbReference type="Proteomes" id="UP001460270">
    <property type="component" value="Unassembled WGS sequence"/>
</dbReference>
<dbReference type="FunFam" id="2.40.50.100:FF:000008">
    <property type="entry name" value="V-type proton ATPase catalytic subunit A"/>
    <property type="match status" value="1"/>
</dbReference>
<dbReference type="CDD" id="cd01134">
    <property type="entry name" value="V_A-ATPase_A"/>
    <property type="match status" value="1"/>
</dbReference>
<dbReference type="InterPro" id="IPR022878">
    <property type="entry name" value="V-ATPase_asu"/>
</dbReference>
<dbReference type="Gene3D" id="2.40.50.100">
    <property type="match status" value="1"/>
</dbReference>
<evidence type="ECO:0000256" key="6">
    <source>
        <dbReference type="ARBA" id="ARBA00022840"/>
    </source>
</evidence>
<evidence type="ECO:0000259" key="12">
    <source>
        <dbReference type="Pfam" id="PF02874"/>
    </source>
</evidence>
<dbReference type="InterPro" id="IPR055190">
    <property type="entry name" value="ATP-synt_VA_C"/>
</dbReference>
<evidence type="ECO:0000256" key="8">
    <source>
        <dbReference type="ARBA" id="ARBA00023065"/>
    </source>
</evidence>
<reference evidence="16" key="1">
    <citation type="submission" date="2024-04" db="EMBL/GenBank/DDBJ databases">
        <title>Salinicola lusitanus LLJ914,a marine bacterium isolated from the Okinawa Trough.</title>
        <authorList>
            <person name="Li J."/>
        </authorList>
    </citation>
    <scope>NUCLEOTIDE SEQUENCE [LARGE SCALE GENOMIC DNA]</scope>
</reference>
<dbReference type="InterPro" id="IPR020003">
    <property type="entry name" value="ATPase_a/bsu_AS"/>
</dbReference>
<dbReference type="AlphaFoldDB" id="A0AAW0MIK8"/>
<dbReference type="Gene3D" id="1.10.1140.10">
    <property type="entry name" value="Bovine Mitochondrial F1-atpase, Atp Synthase Beta Chain, Chain D, domain 3"/>
    <property type="match status" value="1"/>
</dbReference>
<evidence type="ECO:0000256" key="10">
    <source>
        <dbReference type="ARBA" id="ARBA00048383"/>
    </source>
</evidence>
<keyword evidence="7" id="KW-1278">Translocase</keyword>
<feature type="domain" description="ATPase F1/V1/A1 complex alpha/beta subunit nucleotide-binding" evidence="11">
    <location>
        <begin position="304"/>
        <end position="405"/>
    </location>
</feature>
<dbReference type="Gene3D" id="2.40.30.20">
    <property type="match status" value="1"/>
</dbReference>
<comment type="similarity">
    <text evidence="1">Belongs to the ATPase alpha/beta chains family.</text>
</comment>
<comment type="catalytic activity">
    <reaction evidence="10">
        <text>ATP + H2O + 4 H(+)(in) = ADP + phosphate + 5 H(+)(out)</text>
        <dbReference type="Rhea" id="RHEA:57720"/>
        <dbReference type="ChEBI" id="CHEBI:15377"/>
        <dbReference type="ChEBI" id="CHEBI:15378"/>
        <dbReference type="ChEBI" id="CHEBI:30616"/>
        <dbReference type="ChEBI" id="CHEBI:43474"/>
        <dbReference type="ChEBI" id="CHEBI:456216"/>
        <dbReference type="EC" id="7.1.2.2"/>
    </reaction>
</comment>
<evidence type="ECO:0000256" key="3">
    <source>
        <dbReference type="ARBA" id="ARBA00022448"/>
    </source>
</evidence>
<dbReference type="Pfam" id="PF02874">
    <property type="entry name" value="ATP-synt_ab_N"/>
    <property type="match status" value="1"/>
</dbReference>
<organism evidence="15 16">
    <name type="scientific">Mugilogobius chulae</name>
    <name type="common">yellowstripe goby</name>
    <dbReference type="NCBI Taxonomy" id="88201"/>
    <lineage>
        <taxon>Eukaryota</taxon>
        <taxon>Metazoa</taxon>
        <taxon>Chordata</taxon>
        <taxon>Craniata</taxon>
        <taxon>Vertebrata</taxon>
        <taxon>Euteleostomi</taxon>
        <taxon>Actinopterygii</taxon>
        <taxon>Neopterygii</taxon>
        <taxon>Teleostei</taxon>
        <taxon>Neoteleostei</taxon>
        <taxon>Acanthomorphata</taxon>
        <taxon>Gobiaria</taxon>
        <taxon>Gobiiformes</taxon>
        <taxon>Gobioidei</taxon>
        <taxon>Gobiidae</taxon>
        <taxon>Gobionellinae</taxon>
        <taxon>Mugilogobius</taxon>
    </lineage>
</organism>